<dbReference type="Gene3D" id="1.10.510.10">
    <property type="entry name" value="Transferase(Phosphotransferase) domain 1"/>
    <property type="match status" value="1"/>
</dbReference>
<dbReference type="PANTHER" id="PTHR24346:SF51">
    <property type="entry name" value="PAS DOMAIN-CONTAINING SERINE_THREONINE-PROTEIN KINASE"/>
    <property type="match status" value="1"/>
</dbReference>
<dbReference type="GO" id="GO:0005634">
    <property type="term" value="C:nucleus"/>
    <property type="evidence" value="ECO:0007669"/>
    <property type="project" value="TreeGrafter"/>
</dbReference>
<dbReference type="FunFam" id="1.10.510.10:FF:000320">
    <property type="entry name" value="Serine/threonine protein kinase"/>
    <property type="match status" value="1"/>
</dbReference>
<dbReference type="EC" id="2.7.11.1" evidence="2"/>
<dbReference type="Pfam" id="PF00069">
    <property type="entry name" value="Pkinase"/>
    <property type="match status" value="1"/>
</dbReference>
<dbReference type="OrthoDB" id="10252171at2759"/>
<dbReference type="STRING" id="984486.A0A1E3QMJ9"/>
<keyword evidence="4" id="KW-0723">Serine/threonine-protein kinase</keyword>
<dbReference type="InterPro" id="IPR000719">
    <property type="entry name" value="Prot_kinase_dom"/>
</dbReference>
<dbReference type="FunFam" id="3.30.200.20:FF:000314">
    <property type="entry name" value="Serine/threonine protein kinase"/>
    <property type="match status" value="1"/>
</dbReference>
<keyword evidence="9" id="KW-0067">ATP-binding</keyword>
<comment type="catalytic activity">
    <reaction evidence="10">
        <text>L-threonyl-[protein] + ATP = O-phospho-L-threonyl-[protein] + ADP + H(+)</text>
        <dbReference type="Rhea" id="RHEA:46608"/>
        <dbReference type="Rhea" id="RHEA-COMP:11060"/>
        <dbReference type="Rhea" id="RHEA-COMP:11605"/>
        <dbReference type="ChEBI" id="CHEBI:15378"/>
        <dbReference type="ChEBI" id="CHEBI:30013"/>
        <dbReference type="ChEBI" id="CHEBI:30616"/>
        <dbReference type="ChEBI" id="CHEBI:61977"/>
        <dbReference type="ChEBI" id="CHEBI:456216"/>
        <dbReference type="EC" id="2.7.11.1"/>
    </reaction>
</comment>
<keyword evidence="6" id="KW-0808">Transferase</keyword>
<dbReference type="GO" id="GO:0005524">
    <property type="term" value="F:ATP binding"/>
    <property type="evidence" value="ECO:0007669"/>
    <property type="project" value="UniProtKB-KW"/>
</dbReference>
<dbReference type="Gene3D" id="3.30.200.20">
    <property type="entry name" value="Phosphorylase Kinase, domain 1"/>
    <property type="match status" value="1"/>
</dbReference>
<keyword evidence="8" id="KW-0418">Kinase</keyword>
<keyword evidence="15" id="KW-1185">Reference proteome</keyword>
<dbReference type="PROSITE" id="PS50011">
    <property type="entry name" value="PROTEIN_KINASE_DOM"/>
    <property type="match status" value="1"/>
</dbReference>
<evidence type="ECO:0000313" key="14">
    <source>
        <dbReference type="EMBL" id="ODQ78913.1"/>
    </source>
</evidence>
<evidence type="ECO:0000256" key="6">
    <source>
        <dbReference type="ARBA" id="ARBA00022679"/>
    </source>
</evidence>
<reference evidence="15" key="1">
    <citation type="submission" date="2016-05" db="EMBL/GenBank/DDBJ databases">
        <title>Comparative genomics of biotechnologically important yeasts.</title>
        <authorList>
            <consortium name="DOE Joint Genome Institute"/>
            <person name="Riley R."/>
            <person name="Haridas S."/>
            <person name="Wolfe K.H."/>
            <person name="Lopes M.R."/>
            <person name="Hittinger C.T."/>
            <person name="Goker M."/>
            <person name="Salamov A."/>
            <person name="Wisecaver J."/>
            <person name="Long T.M."/>
            <person name="Aerts A.L."/>
            <person name="Barry K."/>
            <person name="Choi C."/>
            <person name="Clum A."/>
            <person name="Coughlan A.Y."/>
            <person name="Deshpande S."/>
            <person name="Douglass A.P."/>
            <person name="Hanson S.J."/>
            <person name="Klenk H.-P."/>
            <person name="Labutti K."/>
            <person name="Lapidus A."/>
            <person name="Lindquist E."/>
            <person name="Lipzen A."/>
            <person name="Meier-Kolthoff J.P."/>
            <person name="Ohm R.A."/>
            <person name="Otillar R.P."/>
            <person name="Pangilinan J."/>
            <person name="Peng Y."/>
            <person name="Rokas A."/>
            <person name="Rosa C.A."/>
            <person name="Scheuner C."/>
            <person name="Sibirny A.A."/>
            <person name="Slot J.C."/>
            <person name="Stielow J.B."/>
            <person name="Sun H."/>
            <person name="Kurtzman C.P."/>
            <person name="Blackwell M."/>
            <person name="Grigoriev I.V."/>
            <person name="Jeffries T.W."/>
        </authorList>
    </citation>
    <scope>NUCLEOTIDE SEQUENCE [LARGE SCALE GENOMIC DNA]</scope>
    <source>
        <strain evidence="15">NRRL Y-12698</strain>
    </source>
</reference>
<dbReference type="PANTHER" id="PTHR24346">
    <property type="entry name" value="MAP/MICROTUBULE AFFINITY-REGULATING KINASE"/>
    <property type="match status" value="1"/>
</dbReference>
<feature type="region of interest" description="Disordered" evidence="12">
    <location>
        <begin position="749"/>
        <end position="795"/>
    </location>
</feature>
<comment type="catalytic activity">
    <reaction evidence="11">
        <text>L-seryl-[protein] + ATP = O-phospho-L-seryl-[protein] + ADP + H(+)</text>
        <dbReference type="Rhea" id="RHEA:17989"/>
        <dbReference type="Rhea" id="RHEA-COMP:9863"/>
        <dbReference type="Rhea" id="RHEA-COMP:11604"/>
        <dbReference type="ChEBI" id="CHEBI:15378"/>
        <dbReference type="ChEBI" id="CHEBI:29999"/>
        <dbReference type="ChEBI" id="CHEBI:30616"/>
        <dbReference type="ChEBI" id="CHEBI:83421"/>
        <dbReference type="ChEBI" id="CHEBI:456216"/>
        <dbReference type="EC" id="2.7.11.1"/>
    </reaction>
</comment>
<dbReference type="GO" id="GO:0045719">
    <property type="term" value="P:negative regulation of glycogen biosynthetic process"/>
    <property type="evidence" value="ECO:0007669"/>
    <property type="project" value="TreeGrafter"/>
</dbReference>
<dbReference type="CDD" id="cd00130">
    <property type="entry name" value="PAS"/>
    <property type="match status" value="1"/>
</dbReference>
<evidence type="ECO:0000256" key="11">
    <source>
        <dbReference type="ARBA" id="ARBA00048679"/>
    </source>
</evidence>
<dbReference type="PROSITE" id="PS00108">
    <property type="entry name" value="PROTEIN_KINASE_ST"/>
    <property type="match status" value="1"/>
</dbReference>
<organism evidence="14 15">
    <name type="scientific">Babjeviella inositovora NRRL Y-12698</name>
    <dbReference type="NCBI Taxonomy" id="984486"/>
    <lineage>
        <taxon>Eukaryota</taxon>
        <taxon>Fungi</taxon>
        <taxon>Dikarya</taxon>
        <taxon>Ascomycota</taxon>
        <taxon>Saccharomycotina</taxon>
        <taxon>Pichiomycetes</taxon>
        <taxon>Serinales incertae sedis</taxon>
        <taxon>Babjeviella</taxon>
    </lineage>
</organism>
<dbReference type="InterPro" id="IPR011009">
    <property type="entry name" value="Kinase-like_dom_sf"/>
</dbReference>
<evidence type="ECO:0000256" key="7">
    <source>
        <dbReference type="ARBA" id="ARBA00022741"/>
    </source>
</evidence>
<evidence type="ECO:0000256" key="12">
    <source>
        <dbReference type="SAM" id="MobiDB-lite"/>
    </source>
</evidence>
<dbReference type="RefSeq" id="XP_018984241.1">
    <property type="nucleotide sequence ID" value="XM_019131892.1"/>
</dbReference>
<dbReference type="CDD" id="cd14004">
    <property type="entry name" value="STKc_PASK"/>
    <property type="match status" value="1"/>
</dbReference>
<name>A0A1E3QMJ9_9ASCO</name>
<gene>
    <name evidence="14" type="ORF">BABINDRAFT_38761</name>
</gene>
<feature type="region of interest" description="Disordered" evidence="12">
    <location>
        <begin position="1"/>
        <end position="21"/>
    </location>
</feature>
<dbReference type="GeneID" id="30149745"/>
<keyword evidence="7" id="KW-0547">Nucleotide-binding</keyword>
<evidence type="ECO:0000256" key="9">
    <source>
        <dbReference type="ARBA" id="ARBA00022840"/>
    </source>
</evidence>
<feature type="compositionally biased region" description="Low complexity" evidence="12">
    <location>
        <begin position="779"/>
        <end position="792"/>
    </location>
</feature>
<dbReference type="SUPFAM" id="SSF56112">
    <property type="entry name" value="Protein kinase-like (PK-like)"/>
    <property type="match status" value="1"/>
</dbReference>
<evidence type="ECO:0000256" key="8">
    <source>
        <dbReference type="ARBA" id="ARBA00022777"/>
    </source>
</evidence>
<evidence type="ECO:0000313" key="15">
    <source>
        <dbReference type="Proteomes" id="UP000094336"/>
    </source>
</evidence>
<keyword evidence="5" id="KW-0597">Phosphoprotein</keyword>
<dbReference type="GO" id="GO:0004674">
    <property type="term" value="F:protein serine/threonine kinase activity"/>
    <property type="evidence" value="ECO:0007669"/>
    <property type="project" value="UniProtKB-KW"/>
</dbReference>
<evidence type="ECO:0000256" key="5">
    <source>
        <dbReference type="ARBA" id="ARBA00022553"/>
    </source>
</evidence>
<feature type="compositionally biased region" description="Basic and acidic residues" evidence="12">
    <location>
        <begin position="769"/>
        <end position="778"/>
    </location>
</feature>
<feature type="domain" description="Protein kinase" evidence="13">
    <location>
        <begin position="857"/>
        <end position="1114"/>
    </location>
</feature>
<dbReference type="InterPro" id="IPR000014">
    <property type="entry name" value="PAS"/>
</dbReference>
<evidence type="ECO:0000259" key="13">
    <source>
        <dbReference type="PROSITE" id="PS50011"/>
    </source>
</evidence>
<dbReference type="SMART" id="SM00220">
    <property type="entry name" value="S_TKc"/>
    <property type="match status" value="1"/>
</dbReference>
<dbReference type="GO" id="GO:0035556">
    <property type="term" value="P:intracellular signal transduction"/>
    <property type="evidence" value="ECO:0007669"/>
    <property type="project" value="TreeGrafter"/>
</dbReference>
<dbReference type="AlphaFoldDB" id="A0A1E3QMJ9"/>
<protein>
    <recommendedName>
        <fullName evidence="2">non-specific serine/threonine protein kinase</fullName>
        <ecNumber evidence="2">2.7.11.1</ecNumber>
    </recommendedName>
</protein>
<evidence type="ECO:0000256" key="10">
    <source>
        <dbReference type="ARBA" id="ARBA00047899"/>
    </source>
</evidence>
<dbReference type="InterPro" id="IPR008271">
    <property type="entry name" value="Ser/Thr_kinase_AS"/>
</dbReference>
<comment type="subcellular location">
    <subcellularLocation>
        <location evidence="1">Cytoplasm</location>
    </subcellularLocation>
</comment>
<dbReference type="GO" id="GO:0005829">
    <property type="term" value="C:cytosol"/>
    <property type="evidence" value="ECO:0007669"/>
    <property type="project" value="TreeGrafter"/>
</dbReference>
<accession>A0A1E3QMJ9</accession>
<evidence type="ECO:0000256" key="4">
    <source>
        <dbReference type="ARBA" id="ARBA00022527"/>
    </source>
</evidence>
<proteinExistence type="predicted"/>
<sequence length="1116" mass="123847">MPNASNQPTSHSPVKITAQKNTPSVDLQEILKFPTESTHAYSYAQLSSNSLALRLNVLKRSLEILVERPDLLVNLNGISSPLGTPPSNDYFSVTTQSQPYQSPSFLRSALSNSKSNSHIQGNASSAALAALFRAGNNLSLGMSSADKTIIRRGNLADEIADSPMPNEDLKSIIKLLNKGKDNTKVSLLHLLQDRAEMATNLHDLSLSSGELVFKVTGKAPLPSLSREAKMKIKLLHALATPFVENNIGAPVLSLNPIGASSLALSSLQHSMTTANLTVSMPRTFHNIFSQKNTNPQAVFTCELDAPWALKAANDLSCLMFGISRLAIRAMALMDLIAPQSRSLVMDRLTSLGATSTMFAGEIVAVSRPGNGYAWTSLWGKKKDNMIILMFDQISCDAMDLTIRGVPDTKGLKYVVTEIKEHSGTLVARSGLVARQPMSRLSSSIAKILQQPLAAFLTPEERDESADIRAKRAKMKQYQHLPRNGVLELEIINDRRYFTLQIQNQNIPCAIRSNVIDSGYSSEELDLENTNQSVKLKIHSMPYIAGIVVVSAQTFQILSFNPAITKNLFGRADVRQKSIDVLLPNFSLFLKEAIKQNNVVLTPGLVLPEHFFRKAFAAYQAKGSGKMGKQMSQEAELLFLNSFGVEGRHFDGNVLKLDVQLRVSGTETFVLWITYSRSLDAAGVSETDPATVDTGLQKDPSAGARVLFQDVENVLVEGDAEVIDVPSQMKLYSEHEGGFLSCSTSMSRENSFRSTKSDGSGDGSVKPKRLSYDERKESSSRVASLSSNAASLATETPPSTAPYDFFHETLLNPNLSAVFDEKHLLEQENAKMAQTVAQSSLWPREIGAKRRTKKYAEFLTLKDMGSGAYGRVRLSQHKDDPKYKVIIKCIDKERILVDTWVRDRKMGTIPSEIQIMNFLMNDLHPNVMRIVDFFEDDQYYYLETPLHGDPPAIDLFDFIEIKKDMSELEMKVIFRQITSALAHCHKHGIVHRDIKDENVIIDERGIVKLIDFGSAAYTRQGPFDVFVGTIDYAAPEVLNGKPYDGKPQDVWALGVLLYTLMYQENPYYNVDEIMEGDLRFPYVLSDAAVSLIRLILVRDINKRPSLPQILDHEWLKL</sequence>
<evidence type="ECO:0000256" key="1">
    <source>
        <dbReference type="ARBA" id="ARBA00004496"/>
    </source>
</evidence>
<dbReference type="GO" id="GO:0060917">
    <property type="term" value="P:regulation of (1-&gt;6)-beta-D-glucan biosynthetic process"/>
    <property type="evidence" value="ECO:0007669"/>
    <property type="project" value="UniProtKB-ARBA"/>
</dbReference>
<evidence type="ECO:0000256" key="3">
    <source>
        <dbReference type="ARBA" id="ARBA00022490"/>
    </source>
</evidence>
<dbReference type="EMBL" id="KV454434">
    <property type="protein sequence ID" value="ODQ78913.1"/>
    <property type="molecule type" value="Genomic_DNA"/>
</dbReference>
<evidence type="ECO:0000256" key="2">
    <source>
        <dbReference type="ARBA" id="ARBA00012513"/>
    </source>
</evidence>
<dbReference type="Proteomes" id="UP000094336">
    <property type="component" value="Unassembled WGS sequence"/>
</dbReference>
<keyword evidence="3" id="KW-0963">Cytoplasm</keyword>